<reference evidence="10 11" key="1">
    <citation type="submission" date="2013-08" db="EMBL/GenBank/DDBJ databases">
        <title>Genome sequencing of Cellulomonas bogoriensis 69B4.</title>
        <authorList>
            <person name="Chen F."/>
            <person name="Li Y."/>
            <person name="Wang G."/>
        </authorList>
    </citation>
    <scope>NUCLEOTIDE SEQUENCE [LARGE SCALE GENOMIC DNA]</scope>
    <source>
        <strain evidence="10 11">69B4</strain>
    </source>
</reference>
<accession>A0A0A0BNM3</accession>
<feature type="transmembrane region" description="Helical" evidence="8">
    <location>
        <begin position="20"/>
        <end position="46"/>
    </location>
</feature>
<dbReference type="InterPro" id="IPR014341">
    <property type="entry name" value="Ectoine_EhuD"/>
</dbReference>
<dbReference type="GO" id="GO:0006865">
    <property type="term" value="P:amino acid transport"/>
    <property type="evidence" value="ECO:0007669"/>
    <property type="project" value="UniProtKB-KW"/>
</dbReference>
<dbReference type="PANTHER" id="PTHR30614">
    <property type="entry name" value="MEMBRANE COMPONENT OF AMINO ACID ABC TRANSPORTER"/>
    <property type="match status" value="1"/>
</dbReference>
<evidence type="ECO:0000256" key="3">
    <source>
        <dbReference type="ARBA" id="ARBA00022475"/>
    </source>
</evidence>
<keyword evidence="5" id="KW-0029">Amino-acid transport</keyword>
<keyword evidence="4 8" id="KW-0812">Transmembrane</keyword>
<keyword evidence="3" id="KW-1003">Cell membrane</keyword>
<dbReference type="PANTHER" id="PTHR30614:SF0">
    <property type="entry name" value="L-CYSTINE TRANSPORT SYSTEM PERMEASE PROTEIN TCYL"/>
    <property type="match status" value="1"/>
</dbReference>
<dbReference type="GO" id="GO:0022857">
    <property type="term" value="F:transmembrane transporter activity"/>
    <property type="evidence" value="ECO:0007669"/>
    <property type="project" value="InterPro"/>
</dbReference>
<evidence type="ECO:0000256" key="5">
    <source>
        <dbReference type="ARBA" id="ARBA00022970"/>
    </source>
</evidence>
<dbReference type="Proteomes" id="UP000054314">
    <property type="component" value="Unassembled WGS sequence"/>
</dbReference>
<dbReference type="SUPFAM" id="SSF161098">
    <property type="entry name" value="MetI-like"/>
    <property type="match status" value="1"/>
</dbReference>
<dbReference type="AlphaFoldDB" id="A0A0A0BNM3"/>
<comment type="caution">
    <text evidence="10">The sequence shown here is derived from an EMBL/GenBank/DDBJ whole genome shotgun (WGS) entry which is preliminary data.</text>
</comment>
<dbReference type="InterPro" id="IPR043429">
    <property type="entry name" value="ArtM/GltK/GlnP/TcyL/YhdX-like"/>
</dbReference>
<dbReference type="InterPro" id="IPR010065">
    <property type="entry name" value="AA_ABC_transptr_permease_3TM"/>
</dbReference>
<feature type="transmembrane region" description="Helical" evidence="8">
    <location>
        <begin position="58"/>
        <end position="81"/>
    </location>
</feature>
<feature type="transmembrane region" description="Helical" evidence="8">
    <location>
        <begin position="188"/>
        <end position="207"/>
    </location>
</feature>
<evidence type="ECO:0000256" key="6">
    <source>
        <dbReference type="ARBA" id="ARBA00022989"/>
    </source>
</evidence>
<dbReference type="CDD" id="cd06261">
    <property type="entry name" value="TM_PBP2"/>
    <property type="match status" value="1"/>
</dbReference>
<evidence type="ECO:0000256" key="8">
    <source>
        <dbReference type="RuleBase" id="RU363032"/>
    </source>
</evidence>
<evidence type="ECO:0000256" key="2">
    <source>
        <dbReference type="ARBA" id="ARBA00022448"/>
    </source>
</evidence>
<dbReference type="Pfam" id="PF00528">
    <property type="entry name" value="BPD_transp_1"/>
    <property type="match status" value="1"/>
</dbReference>
<keyword evidence="7 8" id="KW-0472">Membrane</keyword>
<evidence type="ECO:0000259" key="9">
    <source>
        <dbReference type="PROSITE" id="PS50928"/>
    </source>
</evidence>
<proteinExistence type="inferred from homology"/>
<dbReference type="NCBIfam" id="TIGR01726">
    <property type="entry name" value="HEQRo_perm_3TM"/>
    <property type="match status" value="1"/>
</dbReference>
<comment type="subcellular location">
    <subcellularLocation>
        <location evidence="1 8">Cell membrane</location>
        <topology evidence="1 8">Multi-pass membrane protein</topology>
    </subcellularLocation>
</comment>
<dbReference type="OrthoDB" id="92598at2"/>
<dbReference type="GO" id="GO:0043190">
    <property type="term" value="C:ATP-binding cassette (ABC) transporter complex"/>
    <property type="evidence" value="ECO:0007669"/>
    <property type="project" value="InterPro"/>
</dbReference>
<evidence type="ECO:0000313" key="10">
    <source>
        <dbReference type="EMBL" id="KGM09550.1"/>
    </source>
</evidence>
<dbReference type="Gene3D" id="1.10.3720.10">
    <property type="entry name" value="MetI-like"/>
    <property type="match status" value="1"/>
</dbReference>
<evidence type="ECO:0000256" key="7">
    <source>
        <dbReference type="ARBA" id="ARBA00023136"/>
    </source>
</evidence>
<dbReference type="NCBIfam" id="TIGR03003">
    <property type="entry name" value="ectoine_ehuD"/>
    <property type="match status" value="1"/>
</dbReference>
<evidence type="ECO:0000313" key="11">
    <source>
        <dbReference type="Proteomes" id="UP000054314"/>
    </source>
</evidence>
<feature type="domain" description="ABC transmembrane type-1" evidence="9">
    <location>
        <begin position="22"/>
        <end position="207"/>
    </location>
</feature>
<evidence type="ECO:0000256" key="1">
    <source>
        <dbReference type="ARBA" id="ARBA00004651"/>
    </source>
</evidence>
<keyword evidence="11" id="KW-1185">Reference proteome</keyword>
<sequence length="216" mass="24024">MGEVWSWERAIDVLPVLLEAFLKVTLVATVVGSIIAAILGLVVAIVRRSAPAFIAKPVHWVMQFIRMTPLVVQLLFVYYALPSTVPRLWIGIGVLGVHYASYMAEVYRAGIESIPKGQWEAATALSMSPTRTWRKVVIPQALRATIPALGTWVISMFKDTPFLMVIFIVEMVSRAQSYGSQVFAYTEAFTIAGLIFLAASYPTSILVRRLEDRLAY</sequence>
<comment type="similarity">
    <text evidence="8">Belongs to the binding-protein-dependent transport system permease family.</text>
</comment>
<keyword evidence="2 8" id="KW-0813">Transport</keyword>
<organism evidence="10 11">
    <name type="scientific">Cellulomonas bogoriensis 69B4 = DSM 16987</name>
    <dbReference type="NCBI Taxonomy" id="1386082"/>
    <lineage>
        <taxon>Bacteria</taxon>
        <taxon>Bacillati</taxon>
        <taxon>Actinomycetota</taxon>
        <taxon>Actinomycetes</taxon>
        <taxon>Micrococcales</taxon>
        <taxon>Cellulomonadaceae</taxon>
        <taxon>Cellulomonas</taxon>
    </lineage>
</organism>
<dbReference type="InterPro" id="IPR000515">
    <property type="entry name" value="MetI-like"/>
</dbReference>
<dbReference type="InterPro" id="IPR035906">
    <property type="entry name" value="MetI-like_sf"/>
</dbReference>
<dbReference type="PROSITE" id="PS50928">
    <property type="entry name" value="ABC_TM1"/>
    <property type="match status" value="1"/>
</dbReference>
<dbReference type="RefSeq" id="WP_035062238.1">
    <property type="nucleotide sequence ID" value="NZ_AXCZ01000183.1"/>
</dbReference>
<feature type="transmembrane region" description="Helical" evidence="8">
    <location>
        <begin position="144"/>
        <end position="168"/>
    </location>
</feature>
<keyword evidence="6 8" id="KW-1133">Transmembrane helix</keyword>
<protein>
    <submittedName>
        <fullName evidence="10">Amino acid ABC transporter permease</fullName>
    </submittedName>
</protein>
<evidence type="ECO:0000256" key="4">
    <source>
        <dbReference type="ARBA" id="ARBA00022692"/>
    </source>
</evidence>
<name>A0A0A0BNM3_9CELL</name>
<gene>
    <name evidence="10" type="ORF">N869_05630</name>
</gene>
<dbReference type="EMBL" id="AXCZ01000183">
    <property type="protein sequence ID" value="KGM09550.1"/>
    <property type="molecule type" value="Genomic_DNA"/>
</dbReference>
<feature type="transmembrane region" description="Helical" evidence="8">
    <location>
        <begin position="87"/>
        <end position="107"/>
    </location>
</feature>